<accession>A0A2H3E3H9</accession>
<proteinExistence type="predicted"/>
<dbReference type="OMA" id="TCEKKEY"/>
<dbReference type="OrthoDB" id="2937825at2759"/>
<keyword evidence="3" id="KW-1185">Reference proteome</keyword>
<evidence type="ECO:0000313" key="3">
    <source>
        <dbReference type="Proteomes" id="UP000217790"/>
    </source>
</evidence>
<feature type="region of interest" description="Disordered" evidence="1">
    <location>
        <begin position="191"/>
        <end position="220"/>
    </location>
</feature>
<organism evidence="2 3">
    <name type="scientific">Armillaria gallica</name>
    <name type="common">Bulbous honey fungus</name>
    <name type="synonym">Armillaria bulbosa</name>
    <dbReference type="NCBI Taxonomy" id="47427"/>
    <lineage>
        <taxon>Eukaryota</taxon>
        <taxon>Fungi</taxon>
        <taxon>Dikarya</taxon>
        <taxon>Basidiomycota</taxon>
        <taxon>Agaricomycotina</taxon>
        <taxon>Agaricomycetes</taxon>
        <taxon>Agaricomycetidae</taxon>
        <taxon>Agaricales</taxon>
        <taxon>Marasmiineae</taxon>
        <taxon>Physalacriaceae</taxon>
        <taxon>Armillaria</taxon>
    </lineage>
</organism>
<feature type="compositionally biased region" description="Basic residues" evidence="1">
    <location>
        <begin position="193"/>
        <end position="202"/>
    </location>
</feature>
<dbReference type="EMBL" id="KZ293649">
    <property type="protein sequence ID" value="PBK97698.1"/>
    <property type="molecule type" value="Genomic_DNA"/>
</dbReference>
<dbReference type="AlphaFoldDB" id="A0A2H3E3H9"/>
<protein>
    <submittedName>
        <fullName evidence="2">Uncharacterized protein</fullName>
    </submittedName>
</protein>
<gene>
    <name evidence="2" type="ORF">ARMGADRAFT_648694</name>
</gene>
<evidence type="ECO:0000313" key="2">
    <source>
        <dbReference type="EMBL" id="PBK97698.1"/>
    </source>
</evidence>
<dbReference type="InParanoid" id="A0A2H3E3H9"/>
<dbReference type="Proteomes" id="UP000217790">
    <property type="component" value="Unassembled WGS sequence"/>
</dbReference>
<sequence length="220" mass="24638">MPKSPRFQLTPPRTTTIRSVMKLKRVTIENASISISHSSSASSLLRNRSLSPSIFSPTARRSPLGHSRHRERLAILPPPPSAQGFPEGTFLHVCIPPPPALYTNLLLSDSSFRMDVPRIAHARPDSYNSMNDLILSRRSCFDIFPPIIPSLALAEPEPEPRQHPPVIFIPAAEEDPECLRQYELAAALLSRGNTHRKPSKGKKTCEKKEYIKSHLSQELR</sequence>
<reference evidence="3" key="1">
    <citation type="journal article" date="2017" name="Nat. Ecol. Evol.">
        <title>Genome expansion and lineage-specific genetic innovations in the forest pathogenic fungi Armillaria.</title>
        <authorList>
            <person name="Sipos G."/>
            <person name="Prasanna A.N."/>
            <person name="Walter M.C."/>
            <person name="O'Connor E."/>
            <person name="Balint B."/>
            <person name="Krizsan K."/>
            <person name="Kiss B."/>
            <person name="Hess J."/>
            <person name="Varga T."/>
            <person name="Slot J."/>
            <person name="Riley R."/>
            <person name="Boka B."/>
            <person name="Rigling D."/>
            <person name="Barry K."/>
            <person name="Lee J."/>
            <person name="Mihaltcheva S."/>
            <person name="LaButti K."/>
            <person name="Lipzen A."/>
            <person name="Waldron R."/>
            <person name="Moloney N.M."/>
            <person name="Sperisen C."/>
            <person name="Kredics L."/>
            <person name="Vagvoelgyi C."/>
            <person name="Patrignani A."/>
            <person name="Fitzpatrick D."/>
            <person name="Nagy I."/>
            <person name="Doyle S."/>
            <person name="Anderson J.B."/>
            <person name="Grigoriev I.V."/>
            <person name="Gueldener U."/>
            <person name="Muensterkoetter M."/>
            <person name="Nagy L.G."/>
        </authorList>
    </citation>
    <scope>NUCLEOTIDE SEQUENCE [LARGE SCALE GENOMIC DNA]</scope>
    <source>
        <strain evidence="3">Ar21-2</strain>
    </source>
</reference>
<feature type="compositionally biased region" description="Basic and acidic residues" evidence="1">
    <location>
        <begin position="203"/>
        <end position="220"/>
    </location>
</feature>
<evidence type="ECO:0000256" key="1">
    <source>
        <dbReference type="SAM" id="MobiDB-lite"/>
    </source>
</evidence>
<name>A0A2H3E3H9_ARMGA</name>